<comment type="caution">
    <text evidence="2">The sequence shown here is derived from an EMBL/GenBank/DDBJ whole genome shotgun (WGS) entry which is preliminary data.</text>
</comment>
<evidence type="ECO:0000313" key="2">
    <source>
        <dbReference type="EMBL" id="KAF4075472.1"/>
    </source>
</evidence>
<feature type="transmembrane region" description="Helical" evidence="1">
    <location>
        <begin position="51"/>
        <end position="70"/>
    </location>
</feature>
<proteinExistence type="predicted"/>
<protein>
    <submittedName>
        <fullName evidence="2">Uncharacterized protein</fullName>
    </submittedName>
</protein>
<reference evidence="2 3" key="1">
    <citation type="submission" date="2020-02" db="EMBL/GenBank/DDBJ databases">
        <title>A chromosome-scale genome assembly of the black bullhead catfish (Ameiurus melas).</title>
        <authorList>
            <person name="Wen M."/>
            <person name="Zham M."/>
            <person name="Cabau C."/>
            <person name="Klopp C."/>
            <person name="Donnadieu C."/>
            <person name="Roques C."/>
            <person name="Bouchez O."/>
            <person name="Lampietro C."/>
            <person name="Jouanno E."/>
            <person name="Herpin A."/>
            <person name="Louis A."/>
            <person name="Berthelot C."/>
            <person name="Parey E."/>
            <person name="Roest-Crollius H."/>
            <person name="Braasch I."/>
            <person name="Postlethwait J."/>
            <person name="Robinson-Rechavi M."/>
            <person name="Echchiki A."/>
            <person name="Begum T."/>
            <person name="Montfort J."/>
            <person name="Schartl M."/>
            <person name="Bobe J."/>
            <person name="Guiguen Y."/>
        </authorList>
    </citation>
    <scope>NUCLEOTIDE SEQUENCE [LARGE SCALE GENOMIC DNA]</scope>
    <source>
        <strain evidence="2">M_S1</strain>
        <tissue evidence="2">Blood</tissue>
    </source>
</reference>
<dbReference type="EMBL" id="JAAGNN010000021">
    <property type="protein sequence ID" value="KAF4075472.1"/>
    <property type="molecule type" value="Genomic_DNA"/>
</dbReference>
<feature type="non-terminal residue" evidence="2">
    <location>
        <position position="1"/>
    </location>
</feature>
<name>A0A7J5ZXX4_AMEME</name>
<evidence type="ECO:0000313" key="3">
    <source>
        <dbReference type="Proteomes" id="UP000593565"/>
    </source>
</evidence>
<gene>
    <name evidence="2" type="ORF">AMELA_G00234830</name>
</gene>
<dbReference type="Proteomes" id="UP000593565">
    <property type="component" value="Unassembled WGS sequence"/>
</dbReference>
<accession>A0A7J5ZXX4</accession>
<sequence length="78" mass="8837">STSWVSRRGLNTGPQGRKVKLLYTETNTSASVDWLKPLLTLDALHKMDFRFVFFYTILVNLLSSLTSATIHPNIHSVM</sequence>
<dbReference type="AlphaFoldDB" id="A0A7J5ZXX4"/>
<evidence type="ECO:0000256" key="1">
    <source>
        <dbReference type="SAM" id="Phobius"/>
    </source>
</evidence>
<organism evidence="2 3">
    <name type="scientific">Ameiurus melas</name>
    <name type="common">Black bullhead</name>
    <name type="synonym">Silurus melas</name>
    <dbReference type="NCBI Taxonomy" id="219545"/>
    <lineage>
        <taxon>Eukaryota</taxon>
        <taxon>Metazoa</taxon>
        <taxon>Chordata</taxon>
        <taxon>Craniata</taxon>
        <taxon>Vertebrata</taxon>
        <taxon>Euteleostomi</taxon>
        <taxon>Actinopterygii</taxon>
        <taxon>Neopterygii</taxon>
        <taxon>Teleostei</taxon>
        <taxon>Ostariophysi</taxon>
        <taxon>Siluriformes</taxon>
        <taxon>Ictaluridae</taxon>
        <taxon>Ameiurus</taxon>
    </lineage>
</organism>
<keyword evidence="1" id="KW-0812">Transmembrane</keyword>
<keyword evidence="1" id="KW-1133">Transmembrane helix</keyword>
<keyword evidence="1" id="KW-0472">Membrane</keyword>
<keyword evidence="3" id="KW-1185">Reference proteome</keyword>